<dbReference type="PANTHER" id="PTHR14592">
    <property type="entry name" value="UNCHARACTERIZED FAM3"/>
    <property type="match status" value="1"/>
</dbReference>
<evidence type="ECO:0000256" key="5">
    <source>
        <dbReference type="ARBA" id="ARBA00022734"/>
    </source>
</evidence>
<dbReference type="InterPro" id="IPR039477">
    <property type="entry name" value="ILEI/PANDER_dom"/>
</dbReference>
<evidence type="ECO:0000256" key="8">
    <source>
        <dbReference type="SAM" id="Phobius"/>
    </source>
</evidence>
<accession>A0A8C0WF26</accession>
<dbReference type="Pfam" id="PF15711">
    <property type="entry name" value="ILEI"/>
    <property type="match status" value="1"/>
</dbReference>
<dbReference type="GO" id="GO:0005576">
    <property type="term" value="C:extracellular region"/>
    <property type="evidence" value="ECO:0007669"/>
    <property type="project" value="UniProtKB-SubCell"/>
</dbReference>
<evidence type="ECO:0000259" key="9">
    <source>
        <dbReference type="Pfam" id="PF15711"/>
    </source>
</evidence>
<gene>
    <name evidence="10" type="primary">Fam3b</name>
</gene>
<dbReference type="GO" id="GO:0030246">
    <property type="term" value="F:carbohydrate binding"/>
    <property type="evidence" value="ECO:0007669"/>
    <property type="project" value="UniProtKB-UniRule"/>
</dbReference>
<sequence length="246" mass="27299">GRWERKSWERRGGSRGRGVFKALLLVFASMGAWYSGYLLAELIPDMPLSSAVYNIRSLGERPVLKAPAPKRQKCDHWTPCPPNTYAYRLLSGGGRDKYAKICFDDELLIGEKTGNVGRGINIAVVDYVTGKVTGAQYFDMYEGDNSGPMTKFIQSAPPKSLLLMVTHDDGSSRLQAQAKDTIEALGSKEIKNMRFRSSWVFLGAKGFELPSGIPREKINHSDNSKNRYSGWPAEIQIEGCISRALS</sequence>
<organism evidence="10">
    <name type="scientific">Castor canadensis</name>
    <name type="common">American beaver</name>
    <dbReference type="NCBI Taxonomy" id="51338"/>
    <lineage>
        <taxon>Eukaryota</taxon>
        <taxon>Metazoa</taxon>
        <taxon>Chordata</taxon>
        <taxon>Craniata</taxon>
        <taxon>Vertebrata</taxon>
        <taxon>Euteleostomi</taxon>
        <taxon>Mammalia</taxon>
        <taxon>Eutheria</taxon>
        <taxon>Euarchontoglires</taxon>
        <taxon>Glires</taxon>
        <taxon>Rodentia</taxon>
        <taxon>Castorimorpha</taxon>
        <taxon>Castoridae</taxon>
        <taxon>Castor</taxon>
    </lineage>
</organism>
<keyword evidence="8" id="KW-0472">Membrane</keyword>
<protein>
    <recommendedName>
        <fullName evidence="9">ILEI/PANDER domain-containing protein</fullName>
    </recommendedName>
</protein>
<feature type="transmembrane region" description="Helical" evidence="8">
    <location>
        <begin position="20"/>
        <end position="40"/>
    </location>
</feature>
<evidence type="ECO:0000256" key="4">
    <source>
        <dbReference type="ARBA" id="ARBA00022729"/>
    </source>
</evidence>
<dbReference type="PROSITE" id="PS52031">
    <property type="entry name" value="GG_LECTIN"/>
    <property type="match status" value="1"/>
</dbReference>
<keyword evidence="6" id="KW-1015">Disulfide bond</keyword>
<evidence type="ECO:0000256" key="2">
    <source>
        <dbReference type="ARBA" id="ARBA00010905"/>
    </source>
</evidence>
<comment type="similarity">
    <text evidence="2">Belongs to the FAM3 family.</text>
</comment>
<dbReference type="Ensembl" id="ENSCCNT00000009433.1">
    <property type="protein sequence ID" value="ENSCCNP00000007107.1"/>
    <property type="gene ID" value="ENSCCNG00000007476.1"/>
</dbReference>
<evidence type="ECO:0000256" key="6">
    <source>
        <dbReference type="ARBA" id="ARBA00023157"/>
    </source>
</evidence>
<reference evidence="10" key="1">
    <citation type="submission" date="2023-09" db="UniProtKB">
        <authorList>
            <consortium name="Ensembl"/>
        </authorList>
    </citation>
    <scope>IDENTIFICATION</scope>
</reference>
<keyword evidence="8" id="KW-1133">Transmembrane helix</keyword>
<evidence type="ECO:0000256" key="1">
    <source>
        <dbReference type="ARBA" id="ARBA00004613"/>
    </source>
</evidence>
<feature type="domain" description="ILEI/PANDER" evidence="9">
    <location>
        <begin position="118"/>
        <end position="206"/>
    </location>
</feature>
<keyword evidence="4" id="KW-0732">Signal</keyword>
<evidence type="ECO:0000256" key="7">
    <source>
        <dbReference type="PROSITE-ProRule" id="PRU01375"/>
    </source>
</evidence>
<comment type="subcellular location">
    <subcellularLocation>
        <location evidence="1">Secreted</location>
    </subcellularLocation>
</comment>
<dbReference type="InterPro" id="IPR039220">
    <property type="entry name" value="FAM3"/>
</dbReference>
<keyword evidence="3" id="KW-0964">Secreted</keyword>
<keyword evidence="8" id="KW-0812">Transmembrane</keyword>
<evidence type="ECO:0000256" key="3">
    <source>
        <dbReference type="ARBA" id="ARBA00022525"/>
    </source>
</evidence>
<proteinExistence type="inferred from homology"/>
<dbReference type="AlphaFoldDB" id="A0A8C0WF26"/>
<name>A0A8C0WF26_CASCN</name>
<evidence type="ECO:0000313" key="10">
    <source>
        <dbReference type="Ensembl" id="ENSCCNP00000007107.1"/>
    </source>
</evidence>
<keyword evidence="5 7" id="KW-0430">Lectin</keyword>